<dbReference type="AlphaFoldDB" id="A0A193LLD8"/>
<dbReference type="InterPro" id="IPR050570">
    <property type="entry name" value="Cell_wall_metabolism_enzyme"/>
</dbReference>
<dbReference type="PANTHER" id="PTHR21666">
    <property type="entry name" value="PEPTIDASE-RELATED"/>
    <property type="match status" value="1"/>
</dbReference>
<evidence type="ECO:0000259" key="1">
    <source>
        <dbReference type="Pfam" id="PF01551"/>
    </source>
</evidence>
<dbReference type="Gene3D" id="2.70.70.10">
    <property type="entry name" value="Glucose Permease (Domain IIA)"/>
    <property type="match status" value="1"/>
</dbReference>
<evidence type="ECO:0000313" key="2">
    <source>
        <dbReference type="EMBL" id="ANO53238.1"/>
    </source>
</evidence>
<protein>
    <recommendedName>
        <fullName evidence="1">M23ase beta-sheet core domain-containing protein</fullName>
    </recommendedName>
</protein>
<dbReference type="InterPro" id="IPR011055">
    <property type="entry name" value="Dup_hybrid_motif"/>
</dbReference>
<gene>
    <name evidence="2" type="ORF">BA177_13460</name>
</gene>
<accession>A0A193LLD8</accession>
<dbReference type="STRING" id="1548547.BA177_13460"/>
<dbReference type="Pfam" id="PF01551">
    <property type="entry name" value="Peptidase_M23"/>
    <property type="match status" value="1"/>
</dbReference>
<dbReference type="Proteomes" id="UP000092695">
    <property type="component" value="Chromosome"/>
</dbReference>
<dbReference type="CDD" id="cd12797">
    <property type="entry name" value="M23_peptidase"/>
    <property type="match status" value="1"/>
</dbReference>
<dbReference type="SUPFAM" id="SSF51261">
    <property type="entry name" value="Duplicated hybrid motif"/>
    <property type="match status" value="1"/>
</dbReference>
<proteinExistence type="predicted"/>
<reference evidence="2 3" key="1">
    <citation type="submission" date="2016-06" db="EMBL/GenBank/DDBJ databases">
        <title>Complete genome sequence of a deep-branching marine Gamma Proteobacterium Woeseia oceani type strain XK5.</title>
        <authorList>
            <person name="Mu D."/>
            <person name="Du Z."/>
        </authorList>
    </citation>
    <scope>NUCLEOTIDE SEQUENCE [LARGE SCALE GENOMIC DNA]</scope>
    <source>
        <strain evidence="2 3">XK5</strain>
    </source>
</reference>
<keyword evidence="3" id="KW-1185">Reference proteome</keyword>
<feature type="domain" description="M23ase beta-sheet core" evidence="1">
    <location>
        <begin position="73"/>
        <end position="170"/>
    </location>
</feature>
<sequence length="218" mass="23149">MSDIGASIVLDLSAGSVALGQSLDGLDVQRFSELVDAFMQRNNATRAYGRWGEHRALYNNDNFAGNGEERRTVHMGIDVFCAAGTPVCTPLDGVVEIVANNTAELDYGPLLVIRHATPEGEPFFTLYGHLGPECLATCVPGQRLTAGQSIATVGAPPGNGNWPPHLHFQLVLDLLGLGKDFPGVACASEQAYWLGLSPNPACFFPAVSAVALDGRKKQ</sequence>
<dbReference type="EMBL" id="CP016268">
    <property type="protein sequence ID" value="ANO53238.1"/>
    <property type="molecule type" value="Genomic_DNA"/>
</dbReference>
<organism evidence="2 3">
    <name type="scientific">Woeseia oceani</name>
    <dbReference type="NCBI Taxonomy" id="1548547"/>
    <lineage>
        <taxon>Bacteria</taxon>
        <taxon>Pseudomonadati</taxon>
        <taxon>Pseudomonadota</taxon>
        <taxon>Gammaproteobacteria</taxon>
        <taxon>Woeseiales</taxon>
        <taxon>Woeseiaceae</taxon>
        <taxon>Woeseia</taxon>
    </lineage>
</organism>
<name>A0A193LLD8_9GAMM</name>
<dbReference type="PANTHER" id="PTHR21666:SF270">
    <property type="entry name" value="MUREIN HYDROLASE ACTIVATOR ENVC"/>
    <property type="match status" value="1"/>
</dbReference>
<dbReference type="KEGG" id="woc:BA177_13460"/>
<evidence type="ECO:0000313" key="3">
    <source>
        <dbReference type="Proteomes" id="UP000092695"/>
    </source>
</evidence>
<dbReference type="GO" id="GO:0004222">
    <property type="term" value="F:metalloendopeptidase activity"/>
    <property type="evidence" value="ECO:0007669"/>
    <property type="project" value="TreeGrafter"/>
</dbReference>
<dbReference type="InterPro" id="IPR016047">
    <property type="entry name" value="M23ase_b-sheet_dom"/>
</dbReference>